<dbReference type="Gene3D" id="3.40.50.300">
    <property type="entry name" value="P-loop containing nucleotide triphosphate hydrolases"/>
    <property type="match status" value="1"/>
</dbReference>
<reference evidence="2 3" key="1">
    <citation type="submission" date="2019-04" db="EMBL/GenBank/DDBJ databases">
        <title>Shimia ponticola sp. nov., isolated from seawater.</title>
        <authorList>
            <person name="Kim Y.-O."/>
            <person name="Yoon J.-H."/>
        </authorList>
    </citation>
    <scope>NUCLEOTIDE SEQUENCE [LARGE SCALE GENOMIC DNA]</scope>
    <source>
        <strain evidence="2 3">MYP11</strain>
    </source>
</reference>
<organism evidence="2 3">
    <name type="scientific">Aliishimia ponticola</name>
    <dbReference type="NCBI Taxonomy" id="2499833"/>
    <lineage>
        <taxon>Bacteria</taxon>
        <taxon>Pseudomonadati</taxon>
        <taxon>Pseudomonadota</taxon>
        <taxon>Alphaproteobacteria</taxon>
        <taxon>Rhodobacterales</taxon>
        <taxon>Paracoccaceae</taxon>
        <taxon>Aliishimia</taxon>
    </lineage>
</organism>
<dbReference type="GO" id="GO:0016020">
    <property type="term" value="C:membrane"/>
    <property type="evidence" value="ECO:0007669"/>
    <property type="project" value="InterPro"/>
</dbReference>
<feature type="compositionally biased region" description="Polar residues" evidence="1">
    <location>
        <begin position="1"/>
        <end position="11"/>
    </location>
</feature>
<dbReference type="InterPro" id="IPR027417">
    <property type="entry name" value="P-loop_NTPase"/>
</dbReference>
<dbReference type="Pfam" id="PF03567">
    <property type="entry name" value="Sulfotransfer_2"/>
    <property type="match status" value="1"/>
</dbReference>
<accession>A0A4S4NDB1</accession>
<dbReference type="GO" id="GO:0008146">
    <property type="term" value="F:sulfotransferase activity"/>
    <property type="evidence" value="ECO:0007669"/>
    <property type="project" value="InterPro"/>
</dbReference>
<name>A0A4S4NDB1_9RHOB</name>
<evidence type="ECO:0008006" key="4">
    <source>
        <dbReference type="Google" id="ProtNLM"/>
    </source>
</evidence>
<dbReference type="EMBL" id="SRKY01000003">
    <property type="protein sequence ID" value="THH36038.1"/>
    <property type="molecule type" value="Genomic_DNA"/>
</dbReference>
<dbReference type="AlphaFoldDB" id="A0A4S4NDB1"/>
<evidence type="ECO:0000313" key="3">
    <source>
        <dbReference type="Proteomes" id="UP000306602"/>
    </source>
</evidence>
<dbReference type="OrthoDB" id="1407035at2"/>
<evidence type="ECO:0000313" key="2">
    <source>
        <dbReference type="EMBL" id="THH36038.1"/>
    </source>
</evidence>
<feature type="region of interest" description="Disordered" evidence="1">
    <location>
        <begin position="1"/>
        <end position="29"/>
    </location>
</feature>
<keyword evidence="3" id="KW-1185">Reference proteome</keyword>
<comment type="caution">
    <text evidence="2">The sequence shown here is derived from an EMBL/GenBank/DDBJ whole genome shotgun (WGS) entry which is preliminary data.</text>
</comment>
<protein>
    <recommendedName>
        <fullName evidence="4">Sulfotransferase family protein</fullName>
    </recommendedName>
</protein>
<dbReference type="Proteomes" id="UP000306602">
    <property type="component" value="Unassembled WGS sequence"/>
</dbReference>
<evidence type="ECO:0000256" key="1">
    <source>
        <dbReference type="SAM" id="MobiDB-lite"/>
    </source>
</evidence>
<dbReference type="InterPro" id="IPR005331">
    <property type="entry name" value="Sulfotransferase"/>
</dbReference>
<sequence length="295" mass="33361">MQSPHQVMTSQTPPPPLRTGRLFRHPPLRRAGRERAAQAYWAAYQDRFEKHADMVAWLDAITMPASGNWVYGRIPKTGTNSVLAALHQLEFGAPISTSISEENNTSPDTAPHHLDEAGVFMSTLQTQHTPAVLENAFRFTVLRDPVKRALSSFLYLGRSHVLATRQLAPVRLRMSAETGFDWNKDAHTRKGFEMMLDFIESMQSISRLRLDRHIAPQTASMDPSIFRPHLTGRTEEMGSFLAQLSDHFGAELPQKIAKSKRNQTPKPETAIRLTKAIRSRVETIFAADMEWYDSL</sequence>
<proteinExistence type="predicted"/>
<gene>
    <name evidence="2" type="ORF">E4Z66_13305</name>
</gene>